<dbReference type="SUPFAM" id="SSF47336">
    <property type="entry name" value="ACP-like"/>
    <property type="match status" value="1"/>
</dbReference>
<keyword evidence="2" id="KW-0597">Phosphoprotein</keyword>
<dbReference type="InterPro" id="IPR002123">
    <property type="entry name" value="Plipid/glycerol_acylTrfase"/>
</dbReference>
<dbReference type="SUPFAM" id="SSF56801">
    <property type="entry name" value="Acetyl-CoA synthetase-like"/>
    <property type="match status" value="1"/>
</dbReference>
<dbReference type="PANTHER" id="PTHR43272:SF52">
    <property type="entry name" value="AMP-DEPENDENT SYNTHETASE_LIGASE DOMAIN-CONTAINING PROTEIN"/>
    <property type="match status" value="1"/>
</dbReference>
<evidence type="ECO:0000256" key="3">
    <source>
        <dbReference type="ARBA" id="ARBA00024484"/>
    </source>
</evidence>
<dbReference type="PANTHER" id="PTHR43272">
    <property type="entry name" value="LONG-CHAIN-FATTY-ACID--COA LIGASE"/>
    <property type="match status" value="1"/>
</dbReference>
<dbReference type="GO" id="GO:0016746">
    <property type="term" value="F:acyltransferase activity"/>
    <property type="evidence" value="ECO:0007669"/>
    <property type="project" value="InterPro"/>
</dbReference>
<protein>
    <submittedName>
        <fullName evidence="5">Long-chain-fatty-acid--CoA ligase FadD15</fullName>
        <ecNumber evidence="5">6.2.1.3</ecNumber>
    </submittedName>
</protein>
<dbReference type="InterPro" id="IPR006162">
    <property type="entry name" value="Ppantetheine_attach_site"/>
</dbReference>
<dbReference type="PROSITE" id="PS00012">
    <property type="entry name" value="PHOSPHOPANTETHEINE"/>
    <property type="match status" value="1"/>
</dbReference>
<evidence type="ECO:0000259" key="4">
    <source>
        <dbReference type="PROSITE" id="PS50075"/>
    </source>
</evidence>
<dbReference type="CDD" id="cd07989">
    <property type="entry name" value="LPLAT_AGPAT-like"/>
    <property type="match status" value="1"/>
</dbReference>
<dbReference type="InterPro" id="IPR036736">
    <property type="entry name" value="ACP-like_sf"/>
</dbReference>
<evidence type="ECO:0000313" key="5">
    <source>
        <dbReference type="EMBL" id="SQJ06820.1"/>
    </source>
</evidence>
<sequence length="833" mass="94842">MNFLHDRGKAAIIYKDREYSYKELITGIKYYSTLLKIKKDDKVVVYIENRPEIIEALFSVWNSKGIGVVLDAGYTAEQLLYVFEDAEPQYIYATNKNYKNVVEAKEKYGKDIKIINVDEIVVPEDFTPDDYEVNIDNVEDVALLLYTSGTTGNPKGVMLTYANLLSNINAIKAIKLVDETDRILAILPYHHIFPLNINLLMTMYFGTLVVILDEMSSEALKKALKDYKITVIIGVPRVWEMLHKAIMGQINKSWAIKKLFKLCQKINSRALSRLVFKKVNNELGGSLRVMASGGAKLDPEIARDYLTLGLPLMEGYGLTETSPIISFNNPDRIKPGTVGELIPDIEVKIVEDGEVLVKGANVMKGYYNNPKATAEVIDADGWFHTGDLGKLENNYLSIIGRKKEMIVLSNGKNINPSDIESEIFKGTDLIKEIAVMEYNNHLMAVVYPDFDLIKHRKITNIKETLKWEIIDKYNITAPKYRKILEIKIVKDELPKTKLGKVRRFMLNDFLAGQAIEDENEDSSKHEVKKEIVIPQEFKAEYETLKDYMEKNYNVEVTPDAHLELDLGLDSLDIVEILSFIEMSFGIKITEEEFTDIKNVLDMAKFVKERGGEFSDNEVDWKTILSQDTNIELPKSAWVGKLIRFIFKPFFSIYFSLKKEGQDKILSEPTIYVGNHQSFLDALIFNQAISSAKMGDTYYLGTIVHFGTPLRKYLAERGNVLIIDINKNLKETLQVSAKVLKEGKNLVIFPEGARTRDGEIQDFKKTFAILSKELNIPVVPFGIKGAYEAMPYGQRIPSMSPITIKFFDKVMPEGLTVEEIVEKSKDEIELWLIK</sequence>
<dbReference type="PROSITE" id="PS00455">
    <property type="entry name" value="AMP_BINDING"/>
    <property type="match status" value="1"/>
</dbReference>
<dbReference type="GO" id="GO:0016020">
    <property type="term" value="C:membrane"/>
    <property type="evidence" value="ECO:0007669"/>
    <property type="project" value="TreeGrafter"/>
</dbReference>
<gene>
    <name evidence="5" type="ORF">NCTC12112_02047</name>
</gene>
<dbReference type="Gene3D" id="3.30.300.30">
    <property type="match status" value="1"/>
</dbReference>
<keyword evidence="5" id="KW-0436">Ligase</keyword>
<comment type="catalytic activity">
    <reaction evidence="3">
        <text>a long-chain fatty acid + ATP + CoA = a long-chain fatty acyl-CoA + AMP + diphosphate</text>
        <dbReference type="Rhea" id="RHEA:15421"/>
        <dbReference type="ChEBI" id="CHEBI:30616"/>
        <dbReference type="ChEBI" id="CHEBI:33019"/>
        <dbReference type="ChEBI" id="CHEBI:57287"/>
        <dbReference type="ChEBI" id="CHEBI:57560"/>
        <dbReference type="ChEBI" id="CHEBI:83139"/>
        <dbReference type="ChEBI" id="CHEBI:456215"/>
        <dbReference type="EC" id="6.2.1.3"/>
    </reaction>
    <physiologicalReaction direction="left-to-right" evidence="3">
        <dbReference type="Rhea" id="RHEA:15422"/>
    </physiologicalReaction>
</comment>
<dbReference type="SMART" id="SM00563">
    <property type="entry name" value="PlsC"/>
    <property type="match status" value="1"/>
</dbReference>
<dbReference type="Pfam" id="PF23562">
    <property type="entry name" value="AMP-binding_C_3"/>
    <property type="match status" value="1"/>
</dbReference>
<dbReference type="EMBL" id="LS483487">
    <property type="protein sequence ID" value="SQJ06820.1"/>
    <property type="molecule type" value="Genomic_DNA"/>
</dbReference>
<dbReference type="Proteomes" id="UP000249008">
    <property type="component" value="Chromosome 1"/>
</dbReference>
<dbReference type="Pfam" id="PF01553">
    <property type="entry name" value="Acyltransferase"/>
    <property type="match status" value="1"/>
</dbReference>
<dbReference type="AlphaFoldDB" id="A0AAX2JCW1"/>
<dbReference type="Gene3D" id="3.40.50.12780">
    <property type="entry name" value="N-terminal domain of ligase-like"/>
    <property type="match status" value="1"/>
</dbReference>
<dbReference type="GeneID" id="78453340"/>
<evidence type="ECO:0000313" key="6">
    <source>
        <dbReference type="Proteomes" id="UP000249008"/>
    </source>
</evidence>
<accession>A0AAX2JCW1</accession>
<dbReference type="RefSeq" id="WP_005981858.1">
    <property type="nucleotide sequence ID" value="NZ_CABKNW010000005.1"/>
</dbReference>
<evidence type="ECO:0000256" key="1">
    <source>
        <dbReference type="ARBA" id="ARBA00022450"/>
    </source>
</evidence>
<dbReference type="KEGG" id="ful:C4N20_00865"/>
<dbReference type="InterPro" id="IPR000873">
    <property type="entry name" value="AMP-dep_synth/lig_dom"/>
</dbReference>
<organism evidence="5 6">
    <name type="scientific">Fusobacterium ulcerans</name>
    <dbReference type="NCBI Taxonomy" id="861"/>
    <lineage>
        <taxon>Bacteria</taxon>
        <taxon>Fusobacteriati</taxon>
        <taxon>Fusobacteriota</taxon>
        <taxon>Fusobacteriia</taxon>
        <taxon>Fusobacteriales</taxon>
        <taxon>Fusobacteriaceae</taxon>
        <taxon>Fusobacterium</taxon>
    </lineage>
</organism>
<dbReference type="PROSITE" id="PS50075">
    <property type="entry name" value="CARRIER"/>
    <property type="match status" value="1"/>
</dbReference>
<feature type="domain" description="Carrier" evidence="4">
    <location>
        <begin position="534"/>
        <end position="610"/>
    </location>
</feature>
<dbReference type="InterPro" id="IPR020845">
    <property type="entry name" value="AMP-binding_CS"/>
</dbReference>
<dbReference type="EC" id="6.2.1.3" evidence="5"/>
<dbReference type="SUPFAM" id="SSF69593">
    <property type="entry name" value="Glycerol-3-phosphate (1)-acyltransferase"/>
    <property type="match status" value="1"/>
</dbReference>
<name>A0AAX2JCW1_9FUSO</name>
<dbReference type="InterPro" id="IPR045851">
    <property type="entry name" value="AMP-bd_C_sf"/>
</dbReference>
<evidence type="ECO:0000256" key="2">
    <source>
        <dbReference type="ARBA" id="ARBA00022553"/>
    </source>
</evidence>
<dbReference type="InterPro" id="IPR042099">
    <property type="entry name" value="ANL_N_sf"/>
</dbReference>
<dbReference type="Gene3D" id="1.10.1200.10">
    <property type="entry name" value="ACP-like"/>
    <property type="match status" value="1"/>
</dbReference>
<reference evidence="5 6" key="1">
    <citation type="submission" date="2018-06" db="EMBL/GenBank/DDBJ databases">
        <authorList>
            <consortium name="Pathogen Informatics"/>
            <person name="Doyle S."/>
        </authorList>
    </citation>
    <scope>NUCLEOTIDE SEQUENCE [LARGE SCALE GENOMIC DNA]</scope>
    <source>
        <strain evidence="5 6">NCTC12112</strain>
    </source>
</reference>
<dbReference type="InterPro" id="IPR009081">
    <property type="entry name" value="PP-bd_ACP"/>
</dbReference>
<dbReference type="GO" id="GO:0004467">
    <property type="term" value="F:long-chain fatty acid-CoA ligase activity"/>
    <property type="evidence" value="ECO:0007669"/>
    <property type="project" value="UniProtKB-EC"/>
</dbReference>
<dbReference type="Pfam" id="PF00501">
    <property type="entry name" value="AMP-binding"/>
    <property type="match status" value="1"/>
</dbReference>
<proteinExistence type="predicted"/>
<keyword evidence="1" id="KW-0596">Phosphopantetheine</keyword>
<dbReference type="Pfam" id="PF00550">
    <property type="entry name" value="PP-binding"/>
    <property type="match status" value="1"/>
</dbReference>